<proteinExistence type="predicted"/>
<dbReference type="InterPro" id="IPR002048">
    <property type="entry name" value="EF_hand_dom"/>
</dbReference>
<reference evidence="3 4" key="1">
    <citation type="journal article" date="2020" name="G3 (Bethesda)">
        <title>Improved Reference Genome for Cyclotella cryptica CCMP332, a Model for Cell Wall Morphogenesis, Salinity Adaptation, and Lipid Production in Diatoms (Bacillariophyta).</title>
        <authorList>
            <person name="Roberts W.R."/>
            <person name="Downey K.M."/>
            <person name="Ruck E.C."/>
            <person name="Traller J.C."/>
            <person name="Alverson A.J."/>
        </authorList>
    </citation>
    <scope>NUCLEOTIDE SEQUENCE [LARGE SCALE GENOMIC DNA]</scope>
    <source>
        <strain evidence="3 4">CCMP332</strain>
    </source>
</reference>
<dbReference type="PROSITE" id="PS50222">
    <property type="entry name" value="EF_HAND_2"/>
    <property type="match status" value="1"/>
</dbReference>
<feature type="compositionally biased region" description="Polar residues" evidence="1">
    <location>
        <begin position="75"/>
        <end position="99"/>
    </location>
</feature>
<sequence length="623" mass="69045">MNAFSKASSCHGRRAASTLRIYAPPCYMASLSMRYSISSITHGQRLLSWGRPTRRCYHPSISVASDNLLGYSPMAQRSPSKPQPSGSGNDKPSASTPSTGAIWGVDSNTAGGGVWAQTSAKKDKLNELLTELNSQGVETGLLGMESLDLAANSEEKLDLAFADGLKCIAKCVDGHVDVAAINMCNESNTDTNKKEVASAMQQVSNETNEAKNQLFQMLSNVSAEEEWTRSKFEATMNEAIRILSSSLPADPSLKKPVAGSLDLTSSLCYIREFIQEKGREKTELMKEVSSFAGSDIPDNLQNEINALNQIITQAFSTSVRVYKTLILRAVAQTLHDNWDSLTTLTSGDIDRAAVSNPGSAQQQQRTTVNAKSIKKIFESYNTSPCCNWVESWWELMDADNDGLIDQEEMNTVVDLAMKPIHSALKHIVDMSLEVCPSRRVGLVKGAGNAWFLGGDDTSSLEDTKTNTNLSTSNTLTWRNRRAELNSRKIITKTFLSTLNRHFRDQVETPHRLRCIYAWAEKSHQNNKIDSILVDASEEWGAASSIVGRKRYVELEPKISYQEFRDVQVKHFPQLDKLGEEIVVSFKEDLWVLQGKRRQNAELRRDCFLFLAGVSLVDFGIGML</sequence>
<name>A0ABD3QQ70_9STRA</name>
<dbReference type="PROSITE" id="PS00018">
    <property type="entry name" value="EF_HAND_1"/>
    <property type="match status" value="1"/>
</dbReference>
<protein>
    <recommendedName>
        <fullName evidence="2">EF-hand domain-containing protein</fullName>
    </recommendedName>
</protein>
<evidence type="ECO:0000313" key="3">
    <source>
        <dbReference type="EMBL" id="KAL3802252.1"/>
    </source>
</evidence>
<dbReference type="InterPro" id="IPR018247">
    <property type="entry name" value="EF_Hand_1_Ca_BS"/>
</dbReference>
<accession>A0ABD3QQ70</accession>
<organism evidence="3 4">
    <name type="scientific">Cyclotella cryptica</name>
    <dbReference type="NCBI Taxonomy" id="29204"/>
    <lineage>
        <taxon>Eukaryota</taxon>
        <taxon>Sar</taxon>
        <taxon>Stramenopiles</taxon>
        <taxon>Ochrophyta</taxon>
        <taxon>Bacillariophyta</taxon>
        <taxon>Coscinodiscophyceae</taxon>
        <taxon>Thalassiosirophycidae</taxon>
        <taxon>Stephanodiscales</taxon>
        <taxon>Stephanodiscaceae</taxon>
        <taxon>Cyclotella</taxon>
    </lineage>
</organism>
<dbReference type="EMBL" id="JABMIG020000021">
    <property type="protein sequence ID" value="KAL3802252.1"/>
    <property type="molecule type" value="Genomic_DNA"/>
</dbReference>
<keyword evidence="4" id="KW-1185">Reference proteome</keyword>
<gene>
    <name evidence="3" type="ORF">HJC23_001796</name>
</gene>
<evidence type="ECO:0000256" key="1">
    <source>
        <dbReference type="SAM" id="MobiDB-lite"/>
    </source>
</evidence>
<dbReference type="Proteomes" id="UP001516023">
    <property type="component" value="Unassembled WGS sequence"/>
</dbReference>
<evidence type="ECO:0000259" key="2">
    <source>
        <dbReference type="PROSITE" id="PS50222"/>
    </source>
</evidence>
<comment type="caution">
    <text evidence="3">The sequence shown here is derived from an EMBL/GenBank/DDBJ whole genome shotgun (WGS) entry which is preliminary data.</text>
</comment>
<feature type="region of interest" description="Disordered" evidence="1">
    <location>
        <begin position="72"/>
        <end position="102"/>
    </location>
</feature>
<feature type="domain" description="EF-hand" evidence="2">
    <location>
        <begin position="389"/>
        <end position="419"/>
    </location>
</feature>
<dbReference type="AlphaFoldDB" id="A0ABD3QQ70"/>
<evidence type="ECO:0000313" key="4">
    <source>
        <dbReference type="Proteomes" id="UP001516023"/>
    </source>
</evidence>